<evidence type="ECO:0000313" key="1">
    <source>
        <dbReference type="EMBL" id="CAH6720586.1"/>
    </source>
</evidence>
<comment type="caution">
    <text evidence="1">The sequence shown here is derived from an EMBL/GenBank/DDBJ whole genome shotgun (WGS) entry which is preliminary data.</text>
</comment>
<dbReference type="Proteomes" id="UP001152531">
    <property type="component" value="Unassembled WGS sequence"/>
</dbReference>
<sequence length="384" mass="44906">MEVEVIANLLPSQNDIITPKFRIKKPHLIAMAKSSRKTKRTWVKNIDLKDLEDNLESQRDKQRLIGDESEFFIDESNESIKNLKKLKSSEILTNKSKVPALSIERNKKPKGKVVKRLMDIAGRTSNTLRLTEEKLNNKIDSDIWESSEGTSVKKPKTMDVKPLALDGQTDDLHAGKSYNPSLSSWKDLINLEFDTEKIKELNRQQLIERQEMLAQMLAEEVESEDEDEEEEEEEQQPEEDKFKLSLNQPTKWKKKTKTQRNKQARHENRMKLENQLKELKQQIHQLNQLDEINETNEKKQPVKAKIQKKPKKLFKYNTMEKPLEVKLSSELSSNLKNLKSEGNLFYSSMVNLQSKGLIESRIAVAKKRKYKPKITEKWSYKDFK</sequence>
<reference evidence="1" key="1">
    <citation type="submission" date="2022-06" db="EMBL/GenBank/DDBJ databases">
        <authorList>
            <person name="Legras J.-L."/>
            <person name="Devillers H."/>
            <person name="Grondin C."/>
        </authorList>
    </citation>
    <scope>NUCLEOTIDE SEQUENCE</scope>
    <source>
        <strain evidence="1">CLIB 1444</strain>
    </source>
</reference>
<keyword evidence="2" id="KW-1185">Reference proteome</keyword>
<evidence type="ECO:0000313" key="2">
    <source>
        <dbReference type="Proteomes" id="UP001152531"/>
    </source>
</evidence>
<dbReference type="EMBL" id="CALSDN010000004">
    <property type="protein sequence ID" value="CAH6720586.1"/>
    <property type="molecule type" value="Genomic_DNA"/>
</dbReference>
<gene>
    <name evidence="1" type="ORF">CLIB1444_04S03422</name>
</gene>
<organism evidence="1 2">
    <name type="scientific">[Candida] jaroonii</name>
    <dbReference type="NCBI Taxonomy" id="467808"/>
    <lineage>
        <taxon>Eukaryota</taxon>
        <taxon>Fungi</taxon>
        <taxon>Dikarya</taxon>
        <taxon>Ascomycota</taxon>
        <taxon>Saccharomycotina</taxon>
        <taxon>Pichiomycetes</taxon>
        <taxon>Debaryomycetaceae</taxon>
        <taxon>Yamadazyma</taxon>
    </lineage>
</organism>
<name>A0ACA9Y6H1_9ASCO</name>
<protein>
    <submittedName>
        <fullName evidence="1">Ribosome biogenesis protein Nop53p</fullName>
    </submittedName>
</protein>
<proteinExistence type="predicted"/>
<accession>A0ACA9Y6H1</accession>